<protein>
    <recommendedName>
        <fullName evidence="4">EF-hand domain-containing protein</fullName>
    </recommendedName>
</protein>
<dbReference type="InterPro" id="IPR018247">
    <property type="entry name" value="EF_Hand_1_Ca_BS"/>
</dbReference>
<evidence type="ECO:0000313" key="6">
    <source>
        <dbReference type="EMBL" id="CAF3895249.1"/>
    </source>
</evidence>
<dbReference type="PROSITE" id="PS50222">
    <property type="entry name" value="EF_HAND_2"/>
    <property type="match status" value="4"/>
</dbReference>
<feature type="chain" id="PRO_5036225758" description="EF-hand domain-containing protein" evidence="3">
    <location>
        <begin position="24"/>
        <end position="301"/>
    </location>
</feature>
<feature type="domain" description="EF-hand" evidence="4">
    <location>
        <begin position="57"/>
        <end position="92"/>
    </location>
</feature>
<dbReference type="GO" id="GO:0005509">
    <property type="term" value="F:calcium ion binding"/>
    <property type="evidence" value="ECO:0007669"/>
    <property type="project" value="InterPro"/>
</dbReference>
<dbReference type="EMBL" id="CAJOBC010006335">
    <property type="protein sequence ID" value="CAF3895249.1"/>
    <property type="molecule type" value="Genomic_DNA"/>
</dbReference>
<keyword evidence="1" id="KW-0106">Calcium</keyword>
<dbReference type="PANTHER" id="PTHR10827">
    <property type="entry name" value="RETICULOCALBIN"/>
    <property type="match status" value="1"/>
</dbReference>
<dbReference type="Gene3D" id="1.10.238.10">
    <property type="entry name" value="EF-hand"/>
    <property type="match status" value="3"/>
</dbReference>
<gene>
    <name evidence="5" type="ORF">GPM918_LOCUS20215</name>
    <name evidence="6" type="ORF">SRO942_LOCUS20214</name>
</gene>
<dbReference type="Proteomes" id="UP000663829">
    <property type="component" value="Unassembled WGS sequence"/>
</dbReference>
<feature type="domain" description="EF-hand" evidence="4">
    <location>
        <begin position="152"/>
        <end position="181"/>
    </location>
</feature>
<comment type="caution">
    <text evidence="5">The sequence shown here is derived from an EMBL/GenBank/DDBJ whole genome shotgun (WGS) entry which is preliminary data.</text>
</comment>
<dbReference type="InterPro" id="IPR002048">
    <property type="entry name" value="EF_hand_dom"/>
</dbReference>
<feature type="domain" description="EF-hand" evidence="4">
    <location>
        <begin position="183"/>
        <end position="218"/>
    </location>
</feature>
<feature type="compositionally biased region" description="Basic and acidic residues" evidence="2">
    <location>
        <begin position="28"/>
        <end position="47"/>
    </location>
</feature>
<evidence type="ECO:0000259" key="4">
    <source>
        <dbReference type="PROSITE" id="PS50222"/>
    </source>
</evidence>
<evidence type="ECO:0000256" key="2">
    <source>
        <dbReference type="SAM" id="MobiDB-lite"/>
    </source>
</evidence>
<proteinExistence type="predicted"/>
<feature type="region of interest" description="Disordered" evidence="2">
    <location>
        <begin position="28"/>
        <end position="60"/>
    </location>
</feature>
<dbReference type="Proteomes" id="UP000681722">
    <property type="component" value="Unassembled WGS sequence"/>
</dbReference>
<evidence type="ECO:0000313" key="7">
    <source>
        <dbReference type="Proteomes" id="UP000663829"/>
    </source>
</evidence>
<sequence>MNSKILSIVVFCLLIINISFTSGDIEHEEHSHDHSSHDHDSHRKLFTGEDSDDTPAEQKEKLRSIVSKIDSNNDQQVSKDEMRKYVEEKIRDQQKREFQDLVSILDPNNEEKVTFSAYIRDNYGDADMSELEQTDNTDLRLRETRRTYMADKEKWQLLDKDGDKSLTYDEFYKFTRPEDNDDLRRVEINSMIKEYDTDNDGQISSEEYKKMTEAETGQADVLSDELDKNRDGFAEYEEFARYYLPTSSMTMDEEANHLMEECDKDKNGHCSADEIVNAYSTFSGSQVTDFGADLEEGHTEL</sequence>
<keyword evidence="7" id="KW-1185">Reference proteome</keyword>
<dbReference type="PANTHER" id="PTHR10827:SF85">
    <property type="entry name" value="CALCIUM-BINDING PROTEIN"/>
    <property type="match status" value="1"/>
</dbReference>
<keyword evidence="3" id="KW-0732">Signal</keyword>
<name>A0A814RF37_9BILA</name>
<dbReference type="Pfam" id="PF13499">
    <property type="entry name" value="EF-hand_7"/>
    <property type="match status" value="1"/>
</dbReference>
<feature type="signal peptide" evidence="3">
    <location>
        <begin position="1"/>
        <end position="23"/>
    </location>
</feature>
<dbReference type="AlphaFoldDB" id="A0A814RF37"/>
<feature type="domain" description="EF-hand" evidence="4">
    <location>
        <begin position="250"/>
        <end position="285"/>
    </location>
</feature>
<dbReference type="SMART" id="SM00054">
    <property type="entry name" value="EFh"/>
    <property type="match status" value="4"/>
</dbReference>
<evidence type="ECO:0000313" key="5">
    <source>
        <dbReference type="EMBL" id="CAF1131431.1"/>
    </source>
</evidence>
<dbReference type="PROSITE" id="PS00018">
    <property type="entry name" value="EF_HAND_1"/>
    <property type="match status" value="4"/>
</dbReference>
<accession>A0A814RF37</accession>
<organism evidence="5 7">
    <name type="scientific">Didymodactylos carnosus</name>
    <dbReference type="NCBI Taxonomy" id="1234261"/>
    <lineage>
        <taxon>Eukaryota</taxon>
        <taxon>Metazoa</taxon>
        <taxon>Spiralia</taxon>
        <taxon>Gnathifera</taxon>
        <taxon>Rotifera</taxon>
        <taxon>Eurotatoria</taxon>
        <taxon>Bdelloidea</taxon>
        <taxon>Philodinida</taxon>
        <taxon>Philodinidae</taxon>
        <taxon>Didymodactylos</taxon>
    </lineage>
</organism>
<dbReference type="OrthoDB" id="293868at2759"/>
<dbReference type="SUPFAM" id="SSF47473">
    <property type="entry name" value="EF-hand"/>
    <property type="match status" value="2"/>
</dbReference>
<reference evidence="5" key="1">
    <citation type="submission" date="2021-02" db="EMBL/GenBank/DDBJ databases">
        <authorList>
            <person name="Nowell W R."/>
        </authorList>
    </citation>
    <scope>NUCLEOTIDE SEQUENCE</scope>
</reference>
<dbReference type="EMBL" id="CAJNOQ010006334">
    <property type="protein sequence ID" value="CAF1131431.1"/>
    <property type="molecule type" value="Genomic_DNA"/>
</dbReference>
<evidence type="ECO:0000256" key="1">
    <source>
        <dbReference type="ARBA" id="ARBA00022837"/>
    </source>
</evidence>
<dbReference type="InterPro" id="IPR011992">
    <property type="entry name" value="EF-hand-dom_pair"/>
</dbReference>
<evidence type="ECO:0000256" key="3">
    <source>
        <dbReference type="SAM" id="SignalP"/>
    </source>
</evidence>